<dbReference type="EC" id="2.3.2.27" evidence="3"/>
<evidence type="ECO:0000259" key="6">
    <source>
        <dbReference type="PROSITE" id="PS51698"/>
    </source>
</evidence>
<name>A0AAP0RHY9_LIQFO</name>
<comment type="catalytic activity">
    <reaction evidence="1">
        <text>S-ubiquitinyl-[E2 ubiquitin-conjugating enzyme]-L-cysteine + [acceptor protein]-L-lysine = [E2 ubiquitin-conjugating enzyme]-L-cysteine + N(6)-ubiquitinyl-[acceptor protein]-L-lysine.</text>
        <dbReference type="EC" id="2.3.2.27"/>
    </reaction>
</comment>
<dbReference type="PANTHER" id="PTHR45958">
    <property type="entry name" value="RING-TYPE E3 UBIQUITIN TRANSFERASE"/>
    <property type="match status" value="1"/>
</dbReference>
<dbReference type="SUPFAM" id="SSF57850">
    <property type="entry name" value="RING/U-box"/>
    <property type="match status" value="1"/>
</dbReference>
<evidence type="ECO:0000256" key="4">
    <source>
        <dbReference type="ARBA" id="ARBA00022679"/>
    </source>
</evidence>
<keyword evidence="4" id="KW-0808">Transferase</keyword>
<dbReference type="InterPro" id="IPR011989">
    <property type="entry name" value="ARM-like"/>
</dbReference>
<dbReference type="PROSITE" id="PS51698">
    <property type="entry name" value="U_BOX"/>
    <property type="match status" value="1"/>
</dbReference>
<dbReference type="InterPro" id="IPR013083">
    <property type="entry name" value="Znf_RING/FYVE/PHD"/>
</dbReference>
<evidence type="ECO:0000256" key="5">
    <source>
        <dbReference type="SAM" id="MobiDB-lite"/>
    </source>
</evidence>
<protein>
    <recommendedName>
        <fullName evidence="3">RING-type E3 ubiquitin transferase</fullName>
        <ecNumber evidence="3">2.3.2.27</ecNumber>
    </recommendedName>
</protein>
<evidence type="ECO:0000313" key="8">
    <source>
        <dbReference type="Proteomes" id="UP001415857"/>
    </source>
</evidence>
<comment type="pathway">
    <text evidence="2">Protein modification; protein ubiquitination.</text>
</comment>
<dbReference type="PANTHER" id="PTHR45958:SF4">
    <property type="entry name" value="U-BOX DOMAIN-CONTAINING PROTEIN 42-RELATED"/>
    <property type="match status" value="1"/>
</dbReference>
<dbReference type="SMART" id="SM00504">
    <property type="entry name" value="Ubox"/>
    <property type="match status" value="1"/>
</dbReference>
<evidence type="ECO:0000313" key="7">
    <source>
        <dbReference type="EMBL" id="KAK9277502.1"/>
    </source>
</evidence>
<dbReference type="AlphaFoldDB" id="A0AAP0RHY9"/>
<evidence type="ECO:0000256" key="2">
    <source>
        <dbReference type="ARBA" id="ARBA00004906"/>
    </source>
</evidence>
<reference evidence="7 8" key="1">
    <citation type="journal article" date="2024" name="Plant J.">
        <title>Genome sequences and population genomics reveal climatic adaptation and genomic divergence between two closely related sweetgum species.</title>
        <authorList>
            <person name="Xu W.Q."/>
            <person name="Ren C.Q."/>
            <person name="Zhang X.Y."/>
            <person name="Comes H.P."/>
            <person name="Liu X.H."/>
            <person name="Li Y.G."/>
            <person name="Kettle C.J."/>
            <person name="Jalonen R."/>
            <person name="Gaisberger H."/>
            <person name="Ma Y.Z."/>
            <person name="Qiu Y.X."/>
        </authorList>
    </citation>
    <scope>NUCLEOTIDE SEQUENCE [LARGE SCALE GENOMIC DNA]</scope>
    <source>
        <strain evidence="7">Hangzhou</strain>
    </source>
</reference>
<proteinExistence type="predicted"/>
<dbReference type="Pfam" id="PF04564">
    <property type="entry name" value="U-box"/>
    <property type="match status" value="1"/>
</dbReference>
<sequence>MLLKEDTSPVASLAESLLISISKITVSVECIEIEQDNFTEIGSYLYRASLAIMELQRTENSPENAVEILLSLSKSIDLAKNLVWICQKGTQLISDLELRSIITQFEGVIKDIGECLSLIPSSTYGDQEYAEVAVRSLSTEMKNVHFKVSRTQILEPKELEPQILSLKEQPVEEPAPTEKDLYPISFEFSVEIPQKLDMPNLHPNEFQSTSNRSQRNHGNRSTGSLITSPQVAQFIEHPYETLSLTTLPQAAQFMEPLYDTFFCPLTKKIMEDPVTIATGVTYEKNAITEWFDKFESSKEIYCPTTGKKLLSRELSTNIALKTTIEKWKERNEAARIKVARAALSLASSESMILEALQDLQSICQRKQYDKVQIRNIGIIQLLIKFLEYKDGLVRCATLEILRKLAEEDDESKEIIVKTMNLSTIIKMLSSNHQPLRHASLLFLLELSKSQSLCETIASVTGGILMLITVKYNQSFDAFTSEKADEILKNLERSPNNIKCMAENGLLEPLLNHLIEGSEEMKIEMGSYLGEIVLGHDSKTYVARRASPTLIKMVQSGNNITRKAAFKALEHISSYHPNGKTLVEAGTVQVMVEEMFTRRIYNEQMNSKKEAAGNTCKHT</sequence>
<evidence type="ECO:0000256" key="1">
    <source>
        <dbReference type="ARBA" id="ARBA00000900"/>
    </source>
</evidence>
<keyword evidence="8" id="KW-1185">Reference proteome</keyword>
<dbReference type="CDD" id="cd16664">
    <property type="entry name" value="RING-Ubox_PUB"/>
    <property type="match status" value="1"/>
</dbReference>
<dbReference type="InterPro" id="IPR052608">
    <property type="entry name" value="U-box_domain_protein"/>
</dbReference>
<dbReference type="InterPro" id="IPR003613">
    <property type="entry name" value="Ubox_domain"/>
</dbReference>
<dbReference type="Gene3D" id="3.30.40.10">
    <property type="entry name" value="Zinc/RING finger domain, C3HC4 (zinc finger)"/>
    <property type="match status" value="1"/>
</dbReference>
<dbReference type="EMBL" id="JBBPBK010000010">
    <property type="protein sequence ID" value="KAK9277502.1"/>
    <property type="molecule type" value="Genomic_DNA"/>
</dbReference>
<dbReference type="InterPro" id="IPR016024">
    <property type="entry name" value="ARM-type_fold"/>
</dbReference>
<accession>A0AAP0RHY9</accession>
<feature type="region of interest" description="Disordered" evidence="5">
    <location>
        <begin position="199"/>
        <end position="223"/>
    </location>
</feature>
<dbReference type="InterPro" id="IPR045210">
    <property type="entry name" value="RING-Ubox_PUB"/>
</dbReference>
<dbReference type="Proteomes" id="UP001415857">
    <property type="component" value="Unassembled WGS sequence"/>
</dbReference>
<dbReference type="GO" id="GO:0061630">
    <property type="term" value="F:ubiquitin protein ligase activity"/>
    <property type="evidence" value="ECO:0007669"/>
    <property type="project" value="UniProtKB-EC"/>
</dbReference>
<dbReference type="GO" id="GO:0016567">
    <property type="term" value="P:protein ubiquitination"/>
    <property type="evidence" value="ECO:0007669"/>
    <property type="project" value="InterPro"/>
</dbReference>
<feature type="domain" description="U-box" evidence="6">
    <location>
        <begin position="256"/>
        <end position="334"/>
    </location>
</feature>
<comment type="caution">
    <text evidence="7">The sequence shown here is derived from an EMBL/GenBank/DDBJ whole genome shotgun (WGS) entry which is preliminary data.</text>
</comment>
<dbReference type="Gene3D" id="1.25.10.10">
    <property type="entry name" value="Leucine-rich Repeat Variant"/>
    <property type="match status" value="2"/>
</dbReference>
<dbReference type="SUPFAM" id="SSF48371">
    <property type="entry name" value="ARM repeat"/>
    <property type="match status" value="1"/>
</dbReference>
<organism evidence="7 8">
    <name type="scientific">Liquidambar formosana</name>
    <name type="common">Formosan gum</name>
    <dbReference type="NCBI Taxonomy" id="63359"/>
    <lineage>
        <taxon>Eukaryota</taxon>
        <taxon>Viridiplantae</taxon>
        <taxon>Streptophyta</taxon>
        <taxon>Embryophyta</taxon>
        <taxon>Tracheophyta</taxon>
        <taxon>Spermatophyta</taxon>
        <taxon>Magnoliopsida</taxon>
        <taxon>eudicotyledons</taxon>
        <taxon>Gunneridae</taxon>
        <taxon>Pentapetalae</taxon>
        <taxon>Saxifragales</taxon>
        <taxon>Altingiaceae</taxon>
        <taxon>Liquidambar</taxon>
    </lineage>
</organism>
<gene>
    <name evidence="7" type="ORF">L1049_007046</name>
</gene>
<evidence type="ECO:0000256" key="3">
    <source>
        <dbReference type="ARBA" id="ARBA00012483"/>
    </source>
</evidence>